<dbReference type="PANTHER" id="PTHR31120:SF6">
    <property type="entry name" value="METALLOPROTEASE TIKI HOMOLOG"/>
    <property type="match status" value="1"/>
</dbReference>
<feature type="transmembrane region" description="Helical" evidence="13">
    <location>
        <begin position="16"/>
        <end position="37"/>
    </location>
</feature>
<dbReference type="Pfam" id="PF01963">
    <property type="entry name" value="TraB_PrgY_gumN"/>
    <property type="match status" value="1"/>
</dbReference>
<dbReference type="GO" id="GO:0004222">
    <property type="term" value="F:metalloendopeptidase activity"/>
    <property type="evidence" value="ECO:0007669"/>
    <property type="project" value="TreeGrafter"/>
</dbReference>
<dbReference type="OrthoDB" id="9806326at2"/>
<dbReference type="InterPro" id="IPR002816">
    <property type="entry name" value="TraB/PrgY/GumN_fam"/>
</dbReference>
<accession>A0A2P7BKR4</accession>
<comment type="subcellular location">
    <subcellularLocation>
        <location evidence="3">Membrane</location>
        <topology evidence="3">Single-pass type I membrane protein</topology>
    </subcellularLocation>
</comment>
<dbReference type="AlphaFoldDB" id="A0A2P7BKR4"/>
<sequence length="354" mass="38595">MNDKDIFPALDRIADVILRLCLIMSWLMLAAFLVIAFSARARAEGISCGGRDLIAEMAKSDPVKLDALRKEAAETENGKGLLWKIEKPGVKPSYLFGTMHLTDPRVLKLSGAAEAAYQGADTIVIETDEVLDSKAPLKVMADTPDLMMFTNGQTLDKLIPKDKLETVKAALSKRGISLAAVNRMQPWILTSMLAMPACELARKKEGTDFLDIKLAEEAKNSGKRIAGLETIKDQLSAMASLPIQFHVDGLIETLALGPELPDVFETMTVLYTQGDIGMIFPLMRSVSPDGIESGSNYAEFEEKMINTRNRTMAERAMPIVDEGNAFIAVGALHLPGEQGLVSLLKHKGYTITAQ</sequence>
<proteinExistence type="predicted"/>
<evidence type="ECO:0000256" key="12">
    <source>
        <dbReference type="ARBA" id="ARBA00023180"/>
    </source>
</evidence>
<evidence type="ECO:0000256" key="10">
    <source>
        <dbReference type="ARBA" id="ARBA00023049"/>
    </source>
</evidence>
<evidence type="ECO:0000256" key="1">
    <source>
        <dbReference type="ARBA" id="ARBA00001936"/>
    </source>
</evidence>
<gene>
    <name evidence="14" type="ORF">CU103_01340</name>
</gene>
<evidence type="ECO:0000256" key="5">
    <source>
        <dbReference type="ARBA" id="ARBA00022692"/>
    </source>
</evidence>
<keyword evidence="5 13" id="KW-0812">Transmembrane</keyword>
<comment type="caution">
    <text evidence="14">The sequence shown here is derived from an EMBL/GenBank/DDBJ whole genome shotgun (WGS) entry which is preliminary data.</text>
</comment>
<evidence type="ECO:0000256" key="4">
    <source>
        <dbReference type="ARBA" id="ARBA00022670"/>
    </source>
</evidence>
<dbReference type="PANTHER" id="PTHR31120">
    <property type="entry name" value="METALLOPROTEASE TIKI"/>
    <property type="match status" value="1"/>
</dbReference>
<evidence type="ECO:0000256" key="8">
    <source>
        <dbReference type="ARBA" id="ARBA00022801"/>
    </source>
</evidence>
<evidence type="ECO:0000256" key="9">
    <source>
        <dbReference type="ARBA" id="ARBA00022989"/>
    </source>
</evidence>
<keyword evidence="7" id="KW-0732">Signal</keyword>
<evidence type="ECO:0000256" key="13">
    <source>
        <dbReference type="SAM" id="Phobius"/>
    </source>
</evidence>
<keyword evidence="4" id="KW-0645">Protease</keyword>
<evidence type="ECO:0000256" key="6">
    <source>
        <dbReference type="ARBA" id="ARBA00022723"/>
    </source>
</evidence>
<dbReference type="GO" id="GO:0030178">
    <property type="term" value="P:negative regulation of Wnt signaling pathway"/>
    <property type="evidence" value="ECO:0007669"/>
    <property type="project" value="InterPro"/>
</dbReference>
<dbReference type="GO" id="GO:0046872">
    <property type="term" value="F:metal ion binding"/>
    <property type="evidence" value="ECO:0007669"/>
    <property type="project" value="UniProtKB-KW"/>
</dbReference>
<comment type="cofactor">
    <cofactor evidence="2">
        <name>Co(2+)</name>
        <dbReference type="ChEBI" id="CHEBI:48828"/>
    </cofactor>
</comment>
<evidence type="ECO:0000313" key="14">
    <source>
        <dbReference type="EMBL" id="PSH67049.1"/>
    </source>
</evidence>
<keyword evidence="9 13" id="KW-1133">Transmembrane helix</keyword>
<organism evidence="14 15">
    <name type="scientific">Phyllobacterium sophorae</name>
    <dbReference type="NCBI Taxonomy" id="1520277"/>
    <lineage>
        <taxon>Bacteria</taxon>
        <taxon>Pseudomonadati</taxon>
        <taxon>Pseudomonadota</taxon>
        <taxon>Alphaproteobacteria</taxon>
        <taxon>Hyphomicrobiales</taxon>
        <taxon>Phyllobacteriaceae</taxon>
        <taxon>Phyllobacterium</taxon>
    </lineage>
</organism>
<keyword evidence="12" id="KW-0325">Glycoprotein</keyword>
<keyword evidence="15" id="KW-1185">Reference proteome</keyword>
<dbReference type="Proteomes" id="UP000241764">
    <property type="component" value="Unassembled WGS sequence"/>
</dbReference>
<comment type="cofactor">
    <cofactor evidence="1">
        <name>Mn(2+)</name>
        <dbReference type="ChEBI" id="CHEBI:29035"/>
    </cofactor>
</comment>
<name>A0A2P7BKR4_9HYPH</name>
<evidence type="ECO:0000256" key="7">
    <source>
        <dbReference type="ARBA" id="ARBA00022729"/>
    </source>
</evidence>
<keyword evidence="6" id="KW-0479">Metal-binding</keyword>
<dbReference type="InterPro" id="IPR040230">
    <property type="entry name" value="TIKI1/2-like"/>
</dbReference>
<dbReference type="EMBL" id="PGGM01000001">
    <property type="protein sequence ID" value="PSH67049.1"/>
    <property type="molecule type" value="Genomic_DNA"/>
</dbReference>
<evidence type="ECO:0000256" key="3">
    <source>
        <dbReference type="ARBA" id="ARBA00004479"/>
    </source>
</evidence>
<protein>
    <submittedName>
        <fullName evidence="14">Polysaccharide biosynthesis protein GumN</fullName>
    </submittedName>
</protein>
<keyword evidence="11 13" id="KW-0472">Membrane</keyword>
<evidence type="ECO:0000256" key="2">
    <source>
        <dbReference type="ARBA" id="ARBA00001941"/>
    </source>
</evidence>
<dbReference type="RefSeq" id="WP_106662119.1">
    <property type="nucleotide sequence ID" value="NZ_PGGM01000001.1"/>
</dbReference>
<keyword evidence="10" id="KW-0482">Metalloprotease</keyword>
<evidence type="ECO:0000256" key="11">
    <source>
        <dbReference type="ARBA" id="ARBA00023136"/>
    </source>
</evidence>
<keyword evidence="8" id="KW-0378">Hydrolase</keyword>
<evidence type="ECO:0000313" key="15">
    <source>
        <dbReference type="Proteomes" id="UP000241764"/>
    </source>
</evidence>
<reference evidence="15" key="1">
    <citation type="submission" date="2017-11" db="EMBL/GenBank/DDBJ databases">
        <authorList>
            <person name="Kuznetsova I."/>
            <person name="Sazanova A."/>
            <person name="Chirak E."/>
            <person name="Safronova V."/>
            <person name="Willems A."/>
        </authorList>
    </citation>
    <scope>NUCLEOTIDE SEQUENCE [LARGE SCALE GENOMIC DNA]</scope>
    <source>
        <strain evidence="15">CCBAU 03422</strain>
    </source>
</reference>
<dbReference type="CDD" id="cd14789">
    <property type="entry name" value="Tiki"/>
    <property type="match status" value="1"/>
</dbReference>
<dbReference type="GO" id="GO:0016020">
    <property type="term" value="C:membrane"/>
    <property type="evidence" value="ECO:0007669"/>
    <property type="project" value="UniProtKB-SubCell"/>
</dbReference>
<dbReference type="GO" id="GO:0006508">
    <property type="term" value="P:proteolysis"/>
    <property type="evidence" value="ECO:0007669"/>
    <property type="project" value="UniProtKB-KW"/>
</dbReference>